<name>A0A3B1C2D4_9ZZZZ</name>
<sequence length="58" mass="6614">MSIIAFVSYTSHNKDLTLLKVTEVDSARISYSAIVGGAFASFHRRMIIRRKNRIETLK</sequence>
<protein>
    <submittedName>
        <fullName evidence="1">Uncharacterized protein</fullName>
    </submittedName>
</protein>
<evidence type="ECO:0000313" key="1">
    <source>
        <dbReference type="EMBL" id="VAX17978.1"/>
    </source>
</evidence>
<organism evidence="1">
    <name type="scientific">hydrothermal vent metagenome</name>
    <dbReference type="NCBI Taxonomy" id="652676"/>
    <lineage>
        <taxon>unclassified sequences</taxon>
        <taxon>metagenomes</taxon>
        <taxon>ecological metagenomes</taxon>
    </lineage>
</organism>
<gene>
    <name evidence="1" type="ORF">MNBD_IGNAVI01-583</name>
</gene>
<dbReference type="EMBL" id="UOGD01000090">
    <property type="protein sequence ID" value="VAX17978.1"/>
    <property type="molecule type" value="Genomic_DNA"/>
</dbReference>
<reference evidence="1" key="1">
    <citation type="submission" date="2018-06" db="EMBL/GenBank/DDBJ databases">
        <authorList>
            <person name="Zhirakovskaya E."/>
        </authorList>
    </citation>
    <scope>NUCLEOTIDE SEQUENCE</scope>
</reference>
<dbReference type="AlphaFoldDB" id="A0A3B1C2D4"/>
<accession>A0A3B1C2D4</accession>
<proteinExistence type="predicted"/>